<dbReference type="Pfam" id="PF05175">
    <property type="entry name" value="MTS"/>
    <property type="match status" value="1"/>
</dbReference>
<evidence type="ECO:0000259" key="3">
    <source>
        <dbReference type="Pfam" id="PF05175"/>
    </source>
</evidence>
<evidence type="ECO:0000313" key="4">
    <source>
        <dbReference type="EMBL" id="TQV81897.1"/>
    </source>
</evidence>
<name>A0A545TXG1_9PROT</name>
<keyword evidence="5" id="KW-1185">Reference proteome</keyword>
<dbReference type="GO" id="GO:0008170">
    <property type="term" value="F:N-methyltransferase activity"/>
    <property type="evidence" value="ECO:0007669"/>
    <property type="project" value="UniProtKB-ARBA"/>
</dbReference>
<keyword evidence="1 4" id="KW-0489">Methyltransferase</keyword>
<gene>
    <name evidence="4" type="ORF">FKG95_06570</name>
</gene>
<keyword evidence="2" id="KW-0949">S-adenosyl-L-methionine</keyword>
<reference evidence="4 5" key="1">
    <citation type="submission" date="2019-06" db="EMBL/GenBank/DDBJ databases">
        <title>Whole genome sequence for Rhodospirillaceae sp. R148.</title>
        <authorList>
            <person name="Wang G."/>
        </authorList>
    </citation>
    <scope>NUCLEOTIDE SEQUENCE [LARGE SCALE GENOMIC DNA]</scope>
    <source>
        <strain evidence="4 5">R148</strain>
    </source>
</reference>
<evidence type="ECO:0000256" key="2">
    <source>
        <dbReference type="ARBA" id="ARBA00022691"/>
    </source>
</evidence>
<dbReference type="PANTHER" id="PTHR47739:SF1">
    <property type="entry name" value="TRNA1(VAL) (ADENINE(37)-N6)-METHYLTRANSFERASE"/>
    <property type="match status" value="1"/>
</dbReference>
<dbReference type="InterPro" id="IPR050210">
    <property type="entry name" value="tRNA_Adenine-N(6)_MTase"/>
</dbReference>
<dbReference type="GO" id="GO:0008757">
    <property type="term" value="F:S-adenosylmethionine-dependent methyltransferase activity"/>
    <property type="evidence" value="ECO:0007669"/>
    <property type="project" value="UniProtKB-ARBA"/>
</dbReference>
<dbReference type="AlphaFoldDB" id="A0A545TXG1"/>
<dbReference type="GO" id="GO:0003676">
    <property type="term" value="F:nucleic acid binding"/>
    <property type="evidence" value="ECO:0007669"/>
    <property type="project" value="InterPro"/>
</dbReference>
<proteinExistence type="predicted"/>
<dbReference type="RefSeq" id="WP_142895528.1">
    <property type="nucleotide sequence ID" value="NZ_ML660053.1"/>
</dbReference>
<dbReference type="PANTHER" id="PTHR47739">
    <property type="entry name" value="TRNA1(VAL) (ADENINE(37)-N6)-METHYLTRANSFERASE"/>
    <property type="match status" value="1"/>
</dbReference>
<dbReference type="Gene3D" id="3.40.50.150">
    <property type="entry name" value="Vaccinia Virus protein VP39"/>
    <property type="match status" value="1"/>
</dbReference>
<dbReference type="SUPFAM" id="SSF53335">
    <property type="entry name" value="S-adenosyl-L-methionine-dependent methyltransferases"/>
    <property type="match status" value="1"/>
</dbReference>
<dbReference type="PROSITE" id="PS00092">
    <property type="entry name" value="N6_MTASE"/>
    <property type="match status" value="1"/>
</dbReference>
<sequence>MSTAAPPPGGCAETADTTEDALLGGHIILQQPKDGYRAAIDPVFLAAAVAAKPGERILDLGSGVGAAALCLLRRVPDIEVTGLEIQSDLVELSRQNAAGNGLASRFEAIQGDVLSVLSLLPPDSFDHVICNPPYLASGAARPSPNPARTAANQEGDAQLTDWIEAAIALVHRKGSITFIHRADRIDTLIHGLSGPAGGFRVFPLWPKAGKAAKRILLQSRKAIASPAIVAPGLVLHRDGGQFTEAADAILRRGAALDLAGP</sequence>
<dbReference type="CDD" id="cd02440">
    <property type="entry name" value="AdoMet_MTases"/>
    <property type="match status" value="1"/>
</dbReference>
<evidence type="ECO:0000256" key="1">
    <source>
        <dbReference type="ARBA" id="ARBA00022603"/>
    </source>
</evidence>
<keyword evidence="4" id="KW-0808">Transferase</keyword>
<dbReference type="Proteomes" id="UP000315252">
    <property type="component" value="Unassembled WGS sequence"/>
</dbReference>
<dbReference type="EMBL" id="VHSH01000002">
    <property type="protein sequence ID" value="TQV81897.1"/>
    <property type="molecule type" value="Genomic_DNA"/>
</dbReference>
<dbReference type="InterPro" id="IPR007848">
    <property type="entry name" value="Small_mtfrase_dom"/>
</dbReference>
<comment type="caution">
    <text evidence="4">The sequence shown here is derived from an EMBL/GenBank/DDBJ whole genome shotgun (WGS) entry which is preliminary data.</text>
</comment>
<accession>A0A545TXG1</accession>
<organism evidence="4 5">
    <name type="scientific">Denitrobaculum tricleocarpae</name>
    <dbReference type="NCBI Taxonomy" id="2591009"/>
    <lineage>
        <taxon>Bacteria</taxon>
        <taxon>Pseudomonadati</taxon>
        <taxon>Pseudomonadota</taxon>
        <taxon>Alphaproteobacteria</taxon>
        <taxon>Rhodospirillales</taxon>
        <taxon>Rhodospirillaceae</taxon>
        <taxon>Denitrobaculum</taxon>
    </lineage>
</organism>
<evidence type="ECO:0000313" key="5">
    <source>
        <dbReference type="Proteomes" id="UP000315252"/>
    </source>
</evidence>
<dbReference type="InterPro" id="IPR029063">
    <property type="entry name" value="SAM-dependent_MTases_sf"/>
</dbReference>
<dbReference type="GO" id="GO:0032259">
    <property type="term" value="P:methylation"/>
    <property type="evidence" value="ECO:0007669"/>
    <property type="project" value="UniProtKB-KW"/>
</dbReference>
<protein>
    <submittedName>
        <fullName evidence="4">Methyltransferase</fullName>
    </submittedName>
</protein>
<dbReference type="InterPro" id="IPR002052">
    <property type="entry name" value="DNA_methylase_N6_adenine_CS"/>
</dbReference>
<dbReference type="OrthoDB" id="5489421at2"/>
<feature type="domain" description="Methyltransferase small" evidence="3">
    <location>
        <begin position="44"/>
        <end position="139"/>
    </location>
</feature>